<accession>A0AAN7F137</accession>
<dbReference type="AlphaFoldDB" id="A0AAN7F137"/>
<dbReference type="CDD" id="cd01837">
    <property type="entry name" value="SGNH_plant_lipase_like"/>
    <property type="match status" value="1"/>
</dbReference>
<dbReference type="GO" id="GO:0016298">
    <property type="term" value="F:lipase activity"/>
    <property type="evidence" value="ECO:0007669"/>
    <property type="project" value="InterPro"/>
</dbReference>
<evidence type="ECO:0000256" key="1">
    <source>
        <dbReference type="ARBA" id="ARBA00008668"/>
    </source>
</evidence>
<keyword evidence="3" id="KW-1185">Reference proteome</keyword>
<dbReference type="EMBL" id="JAXUIC010000006">
    <property type="protein sequence ID" value="KAK4583903.1"/>
    <property type="molecule type" value="Genomic_DNA"/>
</dbReference>
<dbReference type="InterPro" id="IPR050592">
    <property type="entry name" value="GDSL_lipolytic_enzyme"/>
</dbReference>
<evidence type="ECO:0000313" key="3">
    <source>
        <dbReference type="Proteomes" id="UP001324115"/>
    </source>
</evidence>
<gene>
    <name evidence="2" type="ORF">RGQ29_021859</name>
</gene>
<dbReference type="PANTHER" id="PTHR45642:SF95">
    <property type="entry name" value="GDSL-LIKE LIPASE_ACYLHYDROLASE FAMILY PROTEIN, EXPRESSED"/>
    <property type="match status" value="1"/>
</dbReference>
<dbReference type="Gene3D" id="3.40.50.1110">
    <property type="entry name" value="SGNH hydrolase"/>
    <property type="match status" value="1"/>
</dbReference>
<dbReference type="InterPro" id="IPR008265">
    <property type="entry name" value="Lipase_GDSL_AS"/>
</dbReference>
<comment type="caution">
    <text evidence="2">The sequence shown here is derived from an EMBL/GenBank/DDBJ whole genome shotgun (WGS) entry which is preliminary data.</text>
</comment>
<dbReference type="PANTHER" id="PTHR45642">
    <property type="entry name" value="GDSL ESTERASE/LIPASE EXL3"/>
    <property type="match status" value="1"/>
</dbReference>
<name>A0AAN7F137_QUERU</name>
<reference evidence="2 3" key="1">
    <citation type="journal article" date="2023" name="G3 (Bethesda)">
        <title>A haplotype-resolved chromosome-scale genome for Quercus rubra L. provides insights into the genetics of adaptive traits for red oak species.</title>
        <authorList>
            <person name="Kapoor B."/>
            <person name="Jenkins J."/>
            <person name="Schmutz J."/>
            <person name="Zhebentyayeva T."/>
            <person name="Kuelheim C."/>
            <person name="Coggeshall M."/>
            <person name="Heim C."/>
            <person name="Lasky J.R."/>
            <person name="Leites L."/>
            <person name="Islam-Faridi N."/>
            <person name="Romero-Severson J."/>
            <person name="DeLeo V.L."/>
            <person name="Lucas S.M."/>
            <person name="Lazic D."/>
            <person name="Gailing O."/>
            <person name="Carlson J."/>
            <person name="Staton M."/>
        </authorList>
    </citation>
    <scope>NUCLEOTIDE SEQUENCE [LARGE SCALE GENOMIC DNA]</scope>
    <source>
        <strain evidence="2">Pseudo-F2</strain>
    </source>
</reference>
<comment type="similarity">
    <text evidence="1">Belongs to the 'GDSL' lipolytic enzyme family.</text>
</comment>
<evidence type="ECO:0008006" key="4">
    <source>
        <dbReference type="Google" id="ProtNLM"/>
    </source>
</evidence>
<protein>
    <recommendedName>
        <fullName evidence="4">GDSL esterase/lipase EXL3</fullName>
    </recommendedName>
</protein>
<dbReference type="InterPro" id="IPR001087">
    <property type="entry name" value="GDSL"/>
</dbReference>
<sequence length="404" mass="45047">MVKVPALTILSLIFFKKKLGLSEFSLLVFPCKLEEESRFSYARMNFHPGNSVFSTSFIIFCVNIFFLNDGCAMILPKNETGQVPAVFVFGDSIVDTGNNNHINTLAKCNFPPYGKDFQGGKPTGRFSNGRVPSDFIAEELGLKELLPAYLDSNLQLQDLLSGVSFASGGAGYDPLTSMMISALSLSDQLEMFKNYTQKIKAAAGEDRMASILSKGIYMLSIGTDDIANTYFVRMFQYDINSYTDLMINSSLSFLQELYALGVRRIGVLSIPAIGCLPMQRTLRGGLQRSCSVSLNQAAILFNSKLSTQLVNLNKKLPAAKLVYMDMYYRLLHLIQHPTEHGFEVVDNGCCGTGDFEVGILFCAYNPNTCKDDTKYIFWDSYHPTERAYALLTSQMIKDTIHKFF</sequence>
<proteinExistence type="inferred from homology"/>
<dbReference type="Proteomes" id="UP001324115">
    <property type="component" value="Unassembled WGS sequence"/>
</dbReference>
<organism evidence="2 3">
    <name type="scientific">Quercus rubra</name>
    <name type="common">Northern red oak</name>
    <name type="synonym">Quercus borealis</name>
    <dbReference type="NCBI Taxonomy" id="3512"/>
    <lineage>
        <taxon>Eukaryota</taxon>
        <taxon>Viridiplantae</taxon>
        <taxon>Streptophyta</taxon>
        <taxon>Embryophyta</taxon>
        <taxon>Tracheophyta</taxon>
        <taxon>Spermatophyta</taxon>
        <taxon>Magnoliopsida</taxon>
        <taxon>eudicotyledons</taxon>
        <taxon>Gunneridae</taxon>
        <taxon>Pentapetalae</taxon>
        <taxon>rosids</taxon>
        <taxon>fabids</taxon>
        <taxon>Fagales</taxon>
        <taxon>Fagaceae</taxon>
        <taxon>Quercus</taxon>
    </lineage>
</organism>
<dbReference type="SUPFAM" id="SSF52266">
    <property type="entry name" value="SGNH hydrolase"/>
    <property type="match status" value="1"/>
</dbReference>
<evidence type="ECO:0000313" key="2">
    <source>
        <dbReference type="EMBL" id="KAK4583903.1"/>
    </source>
</evidence>
<dbReference type="PROSITE" id="PS01098">
    <property type="entry name" value="LIPASE_GDSL_SER"/>
    <property type="match status" value="1"/>
</dbReference>
<dbReference type="InterPro" id="IPR036514">
    <property type="entry name" value="SGNH_hydro_sf"/>
</dbReference>
<dbReference type="Pfam" id="PF00657">
    <property type="entry name" value="Lipase_GDSL"/>
    <property type="match status" value="1"/>
</dbReference>
<dbReference type="GO" id="GO:0006629">
    <property type="term" value="P:lipid metabolic process"/>
    <property type="evidence" value="ECO:0007669"/>
    <property type="project" value="InterPro"/>
</dbReference>
<dbReference type="GO" id="GO:0005576">
    <property type="term" value="C:extracellular region"/>
    <property type="evidence" value="ECO:0007669"/>
    <property type="project" value="TreeGrafter"/>
</dbReference>
<dbReference type="InterPro" id="IPR035669">
    <property type="entry name" value="SGNH_plant_lipase-like"/>
</dbReference>
<dbReference type="FunFam" id="3.40.50.1110:FF:000003">
    <property type="entry name" value="GDSL esterase/lipase APG"/>
    <property type="match status" value="1"/>
</dbReference>